<dbReference type="InterPro" id="IPR011013">
    <property type="entry name" value="Gal_mutarotase_sf_dom"/>
</dbReference>
<evidence type="ECO:0000256" key="11">
    <source>
        <dbReference type="PIRSR" id="PIRSR005096-3"/>
    </source>
</evidence>
<keyword evidence="7 8" id="KW-0119">Carbohydrate metabolism</keyword>
<dbReference type="GO" id="GO:0030246">
    <property type="term" value="F:carbohydrate binding"/>
    <property type="evidence" value="ECO:0007669"/>
    <property type="project" value="InterPro"/>
</dbReference>
<evidence type="ECO:0000313" key="13">
    <source>
        <dbReference type="Proteomes" id="UP000190750"/>
    </source>
</evidence>
<organism evidence="12 13">
    <name type="scientific">Rhodoferax fermentans</name>
    <dbReference type="NCBI Taxonomy" id="28066"/>
    <lineage>
        <taxon>Bacteria</taxon>
        <taxon>Pseudomonadati</taxon>
        <taxon>Pseudomonadota</taxon>
        <taxon>Betaproteobacteria</taxon>
        <taxon>Burkholderiales</taxon>
        <taxon>Comamonadaceae</taxon>
        <taxon>Rhodoferax</taxon>
    </lineage>
</organism>
<dbReference type="InterPro" id="IPR014718">
    <property type="entry name" value="GH-type_carb-bd"/>
</dbReference>
<comment type="caution">
    <text evidence="12">The sequence shown here is derived from an EMBL/GenBank/DDBJ whole genome shotgun (WGS) entry which is preliminary data.</text>
</comment>
<proteinExistence type="inferred from homology"/>
<keyword evidence="13" id="KW-1185">Reference proteome</keyword>
<dbReference type="EC" id="5.1.3.3" evidence="4 8"/>
<accession>A0A1T1AU83</accession>
<evidence type="ECO:0000256" key="1">
    <source>
        <dbReference type="ARBA" id="ARBA00001614"/>
    </source>
</evidence>
<dbReference type="STRING" id="28066.RF819_13780"/>
<dbReference type="PANTHER" id="PTHR10091">
    <property type="entry name" value="ALDOSE-1-EPIMERASE"/>
    <property type="match status" value="1"/>
</dbReference>
<keyword evidence="6 8" id="KW-0413">Isomerase</keyword>
<feature type="binding site" evidence="11">
    <location>
        <begin position="173"/>
        <end position="175"/>
    </location>
    <ligand>
        <name>beta-D-galactose</name>
        <dbReference type="ChEBI" id="CHEBI:27667"/>
    </ligand>
</feature>
<feature type="binding site" evidence="10">
    <location>
        <position position="243"/>
    </location>
    <ligand>
        <name>beta-D-galactose</name>
        <dbReference type="ChEBI" id="CHEBI:27667"/>
    </ligand>
</feature>
<reference evidence="12 13" key="1">
    <citation type="submission" date="2017-01" db="EMBL/GenBank/DDBJ databases">
        <title>Genome sequencing of Rhodoferax fermentans JCM 7819.</title>
        <authorList>
            <person name="Kim Y.J."/>
            <person name="Farh M.E.-A."/>
            <person name="Yang D.-C."/>
        </authorList>
    </citation>
    <scope>NUCLEOTIDE SEQUENCE [LARGE SCALE GENOMIC DNA]</scope>
    <source>
        <strain evidence="12 13">JCM 7819</strain>
    </source>
</reference>
<evidence type="ECO:0000256" key="10">
    <source>
        <dbReference type="PIRSR" id="PIRSR005096-2"/>
    </source>
</evidence>
<dbReference type="SUPFAM" id="SSF74650">
    <property type="entry name" value="Galactose mutarotase-like"/>
    <property type="match status" value="1"/>
</dbReference>
<name>A0A1T1AU83_RHOFE</name>
<gene>
    <name evidence="12" type="primary">galM</name>
    <name evidence="12" type="ORF">RF819_13780</name>
</gene>
<dbReference type="GO" id="GO:0004034">
    <property type="term" value="F:aldose 1-epimerase activity"/>
    <property type="evidence" value="ECO:0007669"/>
    <property type="project" value="UniProtKB-EC"/>
</dbReference>
<evidence type="ECO:0000256" key="9">
    <source>
        <dbReference type="PIRSR" id="PIRSR005096-1"/>
    </source>
</evidence>
<dbReference type="RefSeq" id="WP_078365500.1">
    <property type="nucleotide sequence ID" value="NZ_MTJN01000002.1"/>
</dbReference>
<dbReference type="InterPro" id="IPR013458">
    <property type="entry name" value="Ald_epimerase_bac"/>
</dbReference>
<comment type="similarity">
    <text evidence="3 8">Belongs to the aldose epimerase family.</text>
</comment>
<dbReference type="EMBL" id="MTJN01000002">
    <property type="protein sequence ID" value="OOV07651.1"/>
    <property type="molecule type" value="Genomic_DNA"/>
</dbReference>
<dbReference type="UniPathway" id="UPA00242"/>
<evidence type="ECO:0000256" key="3">
    <source>
        <dbReference type="ARBA" id="ARBA00006206"/>
    </source>
</evidence>
<dbReference type="OrthoDB" id="9779408at2"/>
<evidence type="ECO:0000256" key="6">
    <source>
        <dbReference type="ARBA" id="ARBA00023235"/>
    </source>
</evidence>
<dbReference type="InterPro" id="IPR018052">
    <property type="entry name" value="Ald1_epimerase_CS"/>
</dbReference>
<dbReference type="NCBIfam" id="NF008277">
    <property type="entry name" value="PRK11055.1"/>
    <property type="match status" value="1"/>
</dbReference>
<dbReference type="Pfam" id="PF01263">
    <property type="entry name" value="Aldose_epim"/>
    <property type="match status" value="1"/>
</dbReference>
<evidence type="ECO:0000256" key="8">
    <source>
        <dbReference type="PIRNR" id="PIRNR005096"/>
    </source>
</evidence>
<evidence type="ECO:0000256" key="5">
    <source>
        <dbReference type="ARBA" id="ARBA00014165"/>
    </source>
</evidence>
<feature type="active site" description="Proton acceptor" evidence="9">
    <location>
        <position position="308"/>
    </location>
</feature>
<dbReference type="NCBIfam" id="TIGR02636">
    <property type="entry name" value="galM_Leloir"/>
    <property type="match status" value="1"/>
</dbReference>
<dbReference type="PIRSF" id="PIRSF005096">
    <property type="entry name" value="GALM"/>
    <property type="match status" value="1"/>
</dbReference>
<evidence type="ECO:0000256" key="7">
    <source>
        <dbReference type="ARBA" id="ARBA00023277"/>
    </source>
</evidence>
<dbReference type="InterPro" id="IPR008183">
    <property type="entry name" value="Aldose_1/G6P_1-epimerase"/>
</dbReference>
<dbReference type="GO" id="GO:0006006">
    <property type="term" value="P:glucose metabolic process"/>
    <property type="evidence" value="ECO:0007669"/>
    <property type="project" value="TreeGrafter"/>
</dbReference>
<comment type="catalytic activity">
    <reaction evidence="1 8">
        <text>alpha-D-glucose = beta-D-glucose</text>
        <dbReference type="Rhea" id="RHEA:10264"/>
        <dbReference type="ChEBI" id="CHEBI:15903"/>
        <dbReference type="ChEBI" id="CHEBI:17925"/>
        <dbReference type="EC" id="5.1.3.3"/>
    </reaction>
</comment>
<dbReference type="GO" id="GO:0033499">
    <property type="term" value="P:galactose catabolic process via UDP-galactose, Leloir pathway"/>
    <property type="evidence" value="ECO:0007669"/>
    <property type="project" value="TreeGrafter"/>
</dbReference>
<feature type="active site" description="Proton donor" evidence="9">
    <location>
        <position position="173"/>
    </location>
</feature>
<dbReference type="CDD" id="cd09019">
    <property type="entry name" value="galactose_mutarotase_like"/>
    <property type="match status" value="1"/>
</dbReference>
<protein>
    <recommendedName>
        <fullName evidence="5 8">Aldose 1-epimerase</fullName>
        <ecNumber evidence="4 8">5.1.3.3</ecNumber>
    </recommendedName>
</protein>
<dbReference type="InterPro" id="IPR015443">
    <property type="entry name" value="Aldose_1-epimerase"/>
</dbReference>
<evidence type="ECO:0000256" key="4">
    <source>
        <dbReference type="ARBA" id="ARBA00013185"/>
    </source>
</evidence>
<dbReference type="PROSITE" id="PS00545">
    <property type="entry name" value="ALDOSE_1_EPIMERASE"/>
    <property type="match status" value="1"/>
</dbReference>
<dbReference type="Gene3D" id="2.70.98.10">
    <property type="match status" value="1"/>
</dbReference>
<evidence type="ECO:0000256" key="2">
    <source>
        <dbReference type="ARBA" id="ARBA00005028"/>
    </source>
</evidence>
<dbReference type="InterPro" id="IPR047215">
    <property type="entry name" value="Galactose_mutarotase-like"/>
</dbReference>
<dbReference type="GO" id="GO:0005737">
    <property type="term" value="C:cytoplasm"/>
    <property type="evidence" value="ECO:0007669"/>
    <property type="project" value="TreeGrafter"/>
</dbReference>
<dbReference type="Proteomes" id="UP000190750">
    <property type="component" value="Unassembled WGS sequence"/>
</dbReference>
<evidence type="ECO:0000313" key="12">
    <source>
        <dbReference type="EMBL" id="OOV07651.1"/>
    </source>
</evidence>
<sequence>MTNADILCPDGQPLKLIQLSHASGLKLDLIDWGATWVSCRMPVAGVERETLLGHATLADYFSAQGYLGATVGRFANRIGNARIERDGRVFKLTPNQGVHQLHGGPDGFDRRRWNILEQSAEHVLLGIDSPDGDQGYPGNLAATVCYRLEDGLRVSMVYTATVDAPCPVNLTNHAYFNLDGAATDVRQHVLTIAAHEYLPIDKDSIPLGQLAPVAGTGFDFNVPKKIGTDFLVDAQQKTALGYDHAFQLNPSCRGLKAVAATLVSGDGQLAMDLLTTKPAVQFYSGNYLAGISARDGGTYSAQQGLALETEFLPDCPNHPEWPEANSWLLPGETYRQTTVLVFRPA</sequence>
<comment type="pathway">
    <text evidence="2 8">Carbohydrate metabolism; hexose metabolism.</text>
</comment>
<feature type="binding site" evidence="11">
    <location>
        <begin position="76"/>
        <end position="77"/>
    </location>
    <ligand>
        <name>beta-D-galactose</name>
        <dbReference type="ChEBI" id="CHEBI:27667"/>
    </ligand>
</feature>
<dbReference type="PANTHER" id="PTHR10091:SF0">
    <property type="entry name" value="GALACTOSE MUTAROTASE"/>
    <property type="match status" value="1"/>
</dbReference>
<dbReference type="AlphaFoldDB" id="A0A1T1AU83"/>